<dbReference type="Proteomes" id="UP000190774">
    <property type="component" value="Unassembled WGS sequence"/>
</dbReference>
<dbReference type="Gene3D" id="3.10.350.10">
    <property type="entry name" value="LysM domain"/>
    <property type="match status" value="1"/>
</dbReference>
<gene>
    <name evidence="3" type="ORF">SAMN02745166_02806</name>
</gene>
<organism evidence="3 4">
    <name type="scientific">Prosthecobacter debontii</name>
    <dbReference type="NCBI Taxonomy" id="48467"/>
    <lineage>
        <taxon>Bacteria</taxon>
        <taxon>Pseudomonadati</taxon>
        <taxon>Verrucomicrobiota</taxon>
        <taxon>Verrucomicrobiia</taxon>
        <taxon>Verrucomicrobiales</taxon>
        <taxon>Verrucomicrobiaceae</taxon>
        <taxon>Prosthecobacter</taxon>
    </lineage>
</organism>
<dbReference type="PROSITE" id="PS51782">
    <property type="entry name" value="LYSM"/>
    <property type="match status" value="1"/>
</dbReference>
<dbReference type="InterPro" id="IPR036779">
    <property type="entry name" value="LysM_dom_sf"/>
</dbReference>
<dbReference type="OrthoDB" id="199843at2"/>
<evidence type="ECO:0000256" key="1">
    <source>
        <dbReference type="SAM" id="MobiDB-lite"/>
    </source>
</evidence>
<feature type="region of interest" description="Disordered" evidence="1">
    <location>
        <begin position="110"/>
        <end position="141"/>
    </location>
</feature>
<dbReference type="Pfam" id="PF01476">
    <property type="entry name" value="LysM"/>
    <property type="match status" value="1"/>
</dbReference>
<accession>A0A1T4YBA1</accession>
<keyword evidence="4" id="KW-1185">Reference proteome</keyword>
<name>A0A1T4YBA1_9BACT</name>
<dbReference type="SMART" id="SM00257">
    <property type="entry name" value="LysM"/>
    <property type="match status" value="1"/>
</dbReference>
<sequence>MLRFTFLTSSQLPVASNASILRPVISFSRISCLSCLLLLSFLAVSCGTSRPKGLPRNLPTINLQGSAQTPAHSMERKDYPFDPATGNYMVAWASEGEKAASEADALRWASSHGGSVSRKQPSRVMKVSSKKSSSSKGGKSYTIKSGDTLGAIARRNNTTVAKIKAANGMSSDFIRAGKTLKIP</sequence>
<dbReference type="InterPro" id="IPR018392">
    <property type="entry name" value="LysM"/>
</dbReference>
<feature type="compositionally biased region" description="Polar residues" evidence="1">
    <location>
        <begin position="59"/>
        <end position="71"/>
    </location>
</feature>
<feature type="region of interest" description="Disordered" evidence="1">
    <location>
        <begin position="57"/>
        <end position="76"/>
    </location>
</feature>
<evidence type="ECO:0000313" key="4">
    <source>
        <dbReference type="Proteomes" id="UP000190774"/>
    </source>
</evidence>
<dbReference type="AlphaFoldDB" id="A0A1T4YBA1"/>
<evidence type="ECO:0000313" key="3">
    <source>
        <dbReference type="EMBL" id="SKA98581.1"/>
    </source>
</evidence>
<dbReference type="EMBL" id="FUYE01000008">
    <property type="protein sequence ID" value="SKA98581.1"/>
    <property type="molecule type" value="Genomic_DNA"/>
</dbReference>
<dbReference type="CDD" id="cd00118">
    <property type="entry name" value="LysM"/>
    <property type="match status" value="1"/>
</dbReference>
<evidence type="ECO:0000259" key="2">
    <source>
        <dbReference type="PROSITE" id="PS51782"/>
    </source>
</evidence>
<feature type="compositionally biased region" description="Low complexity" evidence="1">
    <location>
        <begin position="130"/>
        <end position="140"/>
    </location>
</feature>
<dbReference type="STRING" id="48467.SAMN02745166_02806"/>
<proteinExistence type="predicted"/>
<protein>
    <submittedName>
        <fullName evidence="3">LysM domain-containing protein</fullName>
    </submittedName>
</protein>
<feature type="domain" description="LysM" evidence="2">
    <location>
        <begin position="139"/>
        <end position="182"/>
    </location>
</feature>
<dbReference type="SUPFAM" id="SSF54106">
    <property type="entry name" value="LysM domain"/>
    <property type="match status" value="1"/>
</dbReference>
<dbReference type="PANTHER" id="PTHR33734:SF22">
    <property type="entry name" value="MEMBRANE-BOUND LYTIC MUREIN TRANSGLYCOSYLASE D"/>
    <property type="match status" value="1"/>
</dbReference>
<dbReference type="PANTHER" id="PTHR33734">
    <property type="entry name" value="LYSM DOMAIN-CONTAINING GPI-ANCHORED PROTEIN 2"/>
    <property type="match status" value="1"/>
</dbReference>
<reference evidence="4" key="1">
    <citation type="submission" date="2017-02" db="EMBL/GenBank/DDBJ databases">
        <authorList>
            <person name="Varghese N."/>
            <person name="Submissions S."/>
        </authorList>
    </citation>
    <scope>NUCLEOTIDE SEQUENCE [LARGE SCALE GENOMIC DNA]</scope>
    <source>
        <strain evidence="4">ATCC 700200</strain>
    </source>
</reference>